<evidence type="ECO:0000313" key="2">
    <source>
        <dbReference type="Proteomes" id="UP001162501"/>
    </source>
</evidence>
<dbReference type="Proteomes" id="UP001162501">
    <property type="component" value="Chromosome 11"/>
</dbReference>
<proteinExistence type="predicted"/>
<reference evidence="1" key="2">
    <citation type="submission" date="2025-03" db="EMBL/GenBank/DDBJ databases">
        <authorList>
            <consortium name="ELIXIR-Norway"/>
            <consortium name="Elixir Norway"/>
        </authorList>
    </citation>
    <scope>NUCLEOTIDE SEQUENCE</scope>
</reference>
<protein>
    <submittedName>
        <fullName evidence="1">Uncharacterized protein</fullName>
    </submittedName>
</protein>
<name>A0AC59Y8X5_RANTA</name>
<sequence length="125" mass="13185">MDGSWMDGAGQLWNPKAGRYPMGGRCIPSLGILAQEPVRLGSCPGGSQWLSMALPLAPPFPTWIPLLLFSLGERLTDLGSLAEPSPNKPCLSPGISGTLKSSVQRNAVGEGAKQLCSRLPAVWDT</sequence>
<accession>A0AC59Y8X5</accession>
<reference evidence="1" key="1">
    <citation type="submission" date="2023-05" db="EMBL/GenBank/DDBJ databases">
        <authorList>
            <consortium name="ELIXIR-Norway"/>
        </authorList>
    </citation>
    <scope>NUCLEOTIDE SEQUENCE</scope>
</reference>
<evidence type="ECO:0000313" key="1">
    <source>
        <dbReference type="EMBL" id="CAM9485079.1"/>
    </source>
</evidence>
<organism evidence="1 2">
    <name type="scientific">Rangifer tarandus platyrhynchus</name>
    <name type="common">Svalbard reindeer</name>
    <dbReference type="NCBI Taxonomy" id="3082113"/>
    <lineage>
        <taxon>Eukaryota</taxon>
        <taxon>Metazoa</taxon>
        <taxon>Chordata</taxon>
        <taxon>Craniata</taxon>
        <taxon>Vertebrata</taxon>
        <taxon>Euteleostomi</taxon>
        <taxon>Mammalia</taxon>
        <taxon>Eutheria</taxon>
        <taxon>Laurasiatheria</taxon>
        <taxon>Artiodactyla</taxon>
        <taxon>Ruminantia</taxon>
        <taxon>Pecora</taxon>
        <taxon>Cervidae</taxon>
        <taxon>Odocoileinae</taxon>
        <taxon>Rangifer</taxon>
    </lineage>
</organism>
<gene>
    <name evidence="1" type="ORF">MRATA1EN22A_LOCUS3171</name>
</gene>
<dbReference type="EMBL" id="OX596095">
    <property type="protein sequence ID" value="CAM9485079.1"/>
    <property type="molecule type" value="Genomic_DNA"/>
</dbReference>